<dbReference type="STRING" id="93759.A0A1R3JP68"/>
<proteinExistence type="predicted"/>
<evidence type="ECO:0000313" key="6">
    <source>
        <dbReference type="Proteomes" id="UP000187203"/>
    </source>
</evidence>
<keyword evidence="1" id="KW-0732">Signal</keyword>
<dbReference type="FunFam" id="3.30.430.20:FF:000003">
    <property type="entry name" value="Cysteine-rich RLK (RECEPTOR-like protein kinase) 10"/>
    <property type="match status" value="1"/>
</dbReference>
<dbReference type="InterPro" id="IPR038408">
    <property type="entry name" value="GNK2_sf"/>
</dbReference>
<reference evidence="6" key="1">
    <citation type="submission" date="2013-09" db="EMBL/GenBank/DDBJ databases">
        <title>Corchorus olitorius genome sequencing.</title>
        <authorList>
            <person name="Alam M."/>
            <person name="Haque M.S."/>
            <person name="Islam M.S."/>
            <person name="Emdad E.M."/>
            <person name="Islam M.M."/>
            <person name="Ahmed B."/>
            <person name="Halim A."/>
            <person name="Hossen Q.M.M."/>
            <person name="Hossain M.Z."/>
            <person name="Ahmed R."/>
            <person name="Khan M.M."/>
            <person name="Islam R."/>
            <person name="Rashid M.M."/>
            <person name="Khan S.A."/>
            <person name="Rahman M.S."/>
            <person name="Alam M."/>
            <person name="Yahiya A.S."/>
            <person name="Khan M.S."/>
            <person name="Azam M.S."/>
            <person name="Haque T."/>
            <person name="Lashkar M.Z.H."/>
            <person name="Akhand A.I."/>
            <person name="Morshed G."/>
            <person name="Roy S."/>
            <person name="Uddin K.S."/>
            <person name="Rabeya T."/>
            <person name="Hossain A.S."/>
            <person name="Chowdhury A."/>
            <person name="Snigdha A.R."/>
            <person name="Mortoza M.S."/>
            <person name="Matin S.A."/>
            <person name="Hoque S.M.E."/>
            <person name="Islam M.K."/>
            <person name="Roy D.K."/>
            <person name="Haider R."/>
            <person name="Moosa M.M."/>
            <person name="Elias S.M."/>
            <person name="Hasan A.M."/>
            <person name="Jahan S."/>
            <person name="Shafiuddin M."/>
            <person name="Mahmood N."/>
            <person name="Shommy N.S."/>
        </authorList>
    </citation>
    <scope>NUCLEOTIDE SEQUENCE [LARGE SCALE GENOMIC DNA]</scope>
    <source>
        <strain evidence="6">cv. O-4</strain>
    </source>
</reference>
<dbReference type="PROSITE" id="PS51473">
    <property type="entry name" value="GNK2"/>
    <property type="match status" value="1"/>
</dbReference>
<dbReference type="InterPro" id="IPR002902">
    <property type="entry name" value="GNK2"/>
</dbReference>
<dbReference type="PANTHER" id="PTHR32099:SF42">
    <property type="entry name" value="CYSTEINE-RICH RECEPTOR-LIKE PROTEIN KINASE 9-RELATED"/>
    <property type="match status" value="1"/>
</dbReference>
<feature type="domain" description="Gnk2-homologous" evidence="4">
    <location>
        <begin position="80"/>
        <end position="184"/>
    </location>
</feature>
<protein>
    <recommendedName>
        <fullName evidence="4">Gnk2-homologous domain-containing protein</fullName>
    </recommendedName>
</protein>
<dbReference type="PANTHER" id="PTHR32099">
    <property type="entry name" value="CYSTEINE-RICH REPEAT SECRETORY PROTEIN"/>
    <property type="match status" value="1"/>
</dbReference>
<gene>
    <name evidence="5" type="ORF">COLO4_15181</name>
</gene>
<evidence type="ECO:0000313" key="5">
    <source>
        <dbReference type="EMBL" id="OMO96615.1"/>
    </source>
</evidence>
<dbReference type="OrthoDB" id="4062651at2759"/>
<feature type="transmembrane region" description="Helical" evidence="3">
    <location>
        <begin position="48"/>
        <end position="67"/>
    </location>
</feature>
<dbReference type="Proteomes" id="UP000187203">
    <property type="component" value="Unassembled WGS sequence"/>
</dbReference>
<evidence type="ECO:0000256" key="3">
    <source>
        <dbReference type="SAM" id="Phobius"/>
    </source>
</evidence>
<keyword evidence="3" id="KW-1133">Transmembrane helix</keyword>
<keyword evidence="2" id="KW-0677">Repeat</keyword>
<dbReference type="CDD" id="cd23509">
    <property type="entry name" value="Gnk2-like"/>
    <property type="match status" value="1"/>
</dbReference>
<name>A0A1R3JP68_9ROSI</name>
<dbReference type="EMBL" id="AWUE01015603">
    <property type="protein sequence ID" value="OMO96615.1"/>
    <property type="molecule type" value="Genomic_DNA"/>
</dbReference>
<evidence type="ECO:0000256" key="1">
    <source>
        <dbReference type="ARBA" id="ARBA00022729"/>
    </source>
</evidence>
<keyword evidence="3" id="KW-0812">Transmembrane</keyword>
<dbReference type="AlphaFoldDB" id="A0A1R3JP68"/>
<evidence type="ECO:0000259" key="4">
    <source>
        <dbReference type="PROSITE" id="PS51473"/>
    </source>
</evidence>
<keyword evidence="6" id="KW-1185">Reference proteome</keyword>
<sequence>MDNQRSWGLDAQKEGSPPIHHCRWGDSFGGDPDARMLATFRKSSNPSISVVTLANMVIKAFLIYIFLCQLSLNTEAAVVYLFNYCEPNTTTYVNSSTYQRNLNSLLSSLRSNSTRQTGFYNLTVGTNPPNIVYGLFLCRGDVTKATCQECVSDAAGRLLQLCPNRKIALITYDECTLCNASFFSEWQSDPQV</sequence>
<accession>A0A1R3JP68</accession>
<dbReference type="Pfam" id="PF01657">
    <property type="entry name" value="Stress-antifung"/>
    <property type="match status" value="1"/>
</dbReference>
<comment type="caution">
    <text evidence="5">The sequence shown here is derived from an EMBL/GenBank/DDBJ whole genome shotgun (WGS) entry which is preliminary data.</text>
</comment>
<organism evidence="5 6">
    <name type="scientific">Corchorus olitorius</name>
    <dbReference type="NCBI Taxonomy" id="93759"/>
    <lineage>
        <taxon>Eukaryota</taxon>
        <taxon>Viridiplantae</taxon>
        <taxon>Streptophyta</taxon>
        <taxon>Embryophyta</taxon>
        <taxon>Tracheophyta</taxon>
        <taxon>Spermatophyta</taxon>
        <taxon>Magnoliopsida</taxon>
        <taxon>eudicotyledons</taxon>
        <taxon>Gunneridae</taxon>
        <taxon>Pentapetalae</taxon>
        <taxon>rosids</taxon>
        <taxon>malvids</taxon>
        <taxon>Malvales</taxon>
        <taxon>Malvaceae</taxon>
        <taxon>Grewioideae</taxon>
        <taxon>Apeibeae</taxon>
        <taxon>Corchorus</taxon>
    </lineage>
</organism>
<keyword evidence="3" id="KW-0472">Membrane</keyword>
<evidence type="ECO:0000256" key="2">
    <source>
        <dbReference type="ARBA" id="ARBA00022737"/>
    </source>
</evidence>
<dbReference type="Gene3D" id="3.30.430.20">
    <property type="entry name" value="Gnk2 domain, C-X8-C-X2-C motif"/>
    <property type="match status" value="1"/>
</dbReference>